<dbReference type="Pfam" id="PF03861">
    <property type="entry name" value="ANTAR"/>
    <property type="match status" value="1"/>
</dbReference>
<dbReference type="InterPro" id="IPR005561">
    <property type="entry name" value="ANTAR"/>
</dbReference>
<organism evidence="2 3">
    <name type="scientific">Rhodococcus triatomae</name>
    <dbReference type="NCBI Taxonomy" id="300028"/>
    <lineage>
        <taxon>Bacteria</taxon>
        <taxon>Bacillati</taxon>
        <taxon>Actinomycetota</taxon>
        <taxon>Actinomycetes</taxon>
        <taxon>Mycobacteriales</taxon>
        <taxon>Nocardiaceae</taxon>
        <taxon>Rhodococcus</taxon>
    </lineage>
</organism>
<name>A0A1G8S8Z6_9NOCA</name>
<dbReference type="RefSeq" id="WP_052373434.1">
    <property type="nucleotide sequence ID" value="NZ_CP048813.1"/>
</dbReference>
<dbReference type="AlphaFoldDB" id="A0A1G8S8Z6"/>
<dbReference type="EMBL" id="FNDN01000020">
    <property type="protein sequence ID" value="SDJ25659.1"/>
    <property type="molecule type" value="Genomic_DNA"/>
</dbReference>
<keyword evidence="3" id="KW-1185">Reference proteome</keyword>
<feature type="region of interest" description="Disordered" evidence="1">
    <location>
        <begin position="1"/>
        <end position="24"/>
    </location>
</feature>
<dbReference type="InterPro" id="IPR036388">
    <property type="entry name" value="WH-like_DNA-bd_sf"/>
</dbReference>
<dbReference type="Gene3D" id="1.10.10.10">
    <property type="entry name" value="Winged helix-like DNA-binding domain superfamily/Winged helix DNA-binding domain"/>
    <property type="match status" value="1"/>
</dbReference>
<proteinExistence type="predicted"/>
<protein>
    <submittedName>
        <fullName evidence="2">ANTAR domain-containing protein</fullName>
    </submittedName>
</protein>
<gene>
    <name evidence="2" type="ORF">SAMN05444695_12029</name>
</gene>
<evidence type="ECO:0000256" key="1">
    <source>
        <dbReference type="SAM" id="MobiDB-lite"/>
    </source>
</evidence>
<dbReference type="Proteomes" id="UP000183263">
    <property type="component" value="Unassembled WGS sequence"/>
</dbReference>
<sequence>MPDDHCEPRGPEATRTPAPSTLVPGTGEWFLTQQRTRPDVPLPVLVEEAAVIEQAIGVLMAVYGVPTAHAARVLTWRIQDTGSDARAFATALIAALPALPPALPEQRAAVERLLLNHTPAPR</sequence>
<evidence type="ECO:0000313" key="3">
    <source>
        <dbReference type="Proteomes" id="UP000183263"/>
    </source>
</evidence>
<dbReference type="GeneID" id="57066968"/>
<accession>A0A1G8S8Z6</accession>
<dbReference type="OrthoDB" id="3787288at2"/>
<evidence type="ECO:0000313" key="2">
    <source>
        <dbReference type="EMBL" id="SDJ25659.1"/>
    </source>
</evidence>
<reference evidence="2 3" key="1">
    <citation type="submission" date="2016-10" db="EMBL/GenBank/DDBJ databases">
        <authorList>
            <person name="de Groot N.N."/>
        </authorList>
    </citation>
    <scope>NUCLEOTIDE SEQUENCE [LARGE SCALE GENOMIC DNA]</scope>
    <source>
        <strain evidence="2 3">DSM 44892</strain>
    </source>
</reference>
<dbReference type="GO" id="GO:0003723">
    <property type="term" value="F:RNA binding"/>
    <property type="evidence" value="ECO:0007669"/>
    <property type="project" value="InterPro"/>
</dbReference>
<feature type="compositionally biased region" description="Basic and acidic residues" evidence="1">
    <location>
        <begin position="1"/>
        <end position="12"/>
    </location>
</feature>